<comment type="caution">
    <text evidence="2">The sequence shown here is derived from an EMBL/GenBank/DDBJ whole genome shotgun (WGS) entry which is preliminary data.</text>
</comment>
<dbReference type="EMBL" id="JAECZC010000001">
    <property type="protein sequence ID" value="MBH8560718.1"/>
    <property type="molecule type" value="Genomic_DNA"/>
</dbReference>
<evidence type="ECO:0000313" key="3">
    <source>
        <dbReference type="Proteomes" id="UP000632766"/>
    </source>
</evidence>
<keyword evidence="1" id="KW-1133">Transmembrane helix</keyword>
<keyword evidence="1" id="KW-0472">Membrane</keyword>
<proteinExistence type="predicted"/>
<protein>
    <submittedName>
        <fullName evidence="2">Uncharacterized protein</fullName>
    </submittedName>
</protein>
<dbReference type="AlphaFoldDB" id="A0A8J7HNL6"/>
<name>A0A8J7HNL6_9NOST</name>
<feature type="transmembrane region" description="Helical" evidence="1">
    <location>
        <begin position="12"/>
        <end position="30"/>
    </location>
</feature>
<gene>
    <name evidence="2" type="ORF">I8748_00585</name>
</gene>
<accession>A0A8J7HNL6</accession>
<organism evidence="2 3">
    <name type="scientific">Amazonocrinis nigriterrae CENA67</name>
    <dbReference type="NCBI Taxonomy" id="2794033"/>
    <lineage>
        <taxon>Bacteria</taxon>
        <taxon>Bacillati</taxon>
        <taxon>Cyanobacteriota</taxon>
        <taxon>Cyanophyceae</taxon>
        <taxon>Nostocales</taxon>
        <taxon>Nostocaceae</taxon>
        <taxon>Amazonocrinis</taxon>
        <taxon>Amazonocrinis nigriterrae</taxon>
    </lineage>
</organism>
<dbReference type="Proteomes" id="UP000632766">
    <property type="component" value="Unassembled WGS sequence"/>
</dbReference>
<sequence>MVKKLPPKTVNLLAYAATIAILVATVMAWLDPGIRPLYVEMLKLLIQALLAQH</sequence>
<evidence type="ECO:0000256" key="1">
    <source>
        <dbReference type="SAM" id="Phobius"/>
    </source>
</evidence>
<keyword evidence="1" id="KW-0812">Transmembrane</keyword>
<evidence type="ECO:0000313" key="2">
    <source>
        <dbReference type="EMBL" id="MBH8560718.1"/>
    </source>
</evidence>
<dbReference type="RefSeq" id="WP_198122776.1">
    <property type="nucleotide sequence ID" value="NZ_JAECZC010000001.1"/>
</dbReference>
<reference evidence="2 3" key="1">
    <citation type="journal article" date="2021" name="Int. J. Syst. Evol. Microbiol.">
        <title>Amazonocrinis nigriterrae gen. nov., sp. nov., Atlanticothrix silvestris gen. nov., sp. nov. and Dendronalium phyllosphericum gen. nov., sp. nov., nostocacean cyanobacteria from Brazilian environments.</title>
        <authorList>
            <person name="Alvarenga D.O."/>
            <person name="Andreote A.P.D."/>
            <person name="Branco L.H.Z."/>
            <person name="Delbaje E."/>
            <person name="Cruz R.B."/>
            <person name="Varani A.M."/>
            <person name="Fiore M.F."/>
        </authorList>
    </citation>
    <scope>NUCLEOTIDE SEQUENCE [LARGE SCALE GENOMIC DNA]</scope>
    <source>
        <strain evidence="2 3">CENA67</strain>
    </source>
</reference>
<keyword evidence="3" id="KW-1185">Reference proteome</keyword>